<keyword evidence="4" id="KW-0648">Protein biosynthesis</keyword>
<dbReference type="SUPFAM" id="SSF54928">
    <property type="entry name" value="RNA-binding domain, RBD"/>
    <property type="match status" value="1"/>
</dbReference>
<keyword evidence="1 2" id="KW-0694">RNA-binding</keyword>
<organism evidence="4">
    <name type="scientific">Hottentotta judaicus</name>
    <name type="common">Black scorpion</name>
    <name type="synonym">Buthotus judaicus</name>
    <dbReference type="NCBI Taxonomy" id="6863"/>
    <lineage>
        <taxon>Eukaryota</taxon>
        <taxon>Metazoa</taxon>
        <taxon>Ecdysozoa</taxon>
        <taxon>Arthropoda</taxon>
        <taxon>Chelicerata</taxon>
        <taxon>Arachnida</taxon>
        <taxon>Scorpiones</taxon>
        <taxon>Buthida</taxon>
        <taxon>Buthoidea</taxon>
        <taxon>Buthidae</taxon>
        <taxon>Hottentotta</taxon>
    </lineage>
</organism>
<proteinExistence type="evidence at transcript level"/>
<feature type="domain" description="RRM" evidence="3">
    <location>
        <begin position="25"/>
        <end position="101"/>
    </location>
</feature>
<reference evidence="4" key="1">
    <citation type="journal article" date="2011" name="Toxicon">
        <title>The tale of a resting gland: transcriptome of a replete venom gland from the scorpion Hottentotta judaicus.</title>
        <authorList>
            <person name="Morgenstern D."/>
            <person name="Rohde B.H."/>
            <person name="King G.F."/>
            <person name="Tal T."/>
            <person name="Sher D."/>
            <person name="Zlotkin E."/>
        </authorList>
    </citation>
    <scope>NUCLEOTIDE SEQUENCE</scope>
    <source>
        <tissue evidence="4">Telson</tissue>
    </source>
</reference>
<dbReference type="GO" id="GO:0003743">
    <property type="term" value="F:translation initiation factor activity"/>
    <property type="evidence" value="ECO:0007669"/>
    <property type="project" value="UniProtKB-KW"/>
</dbReference>
<protein>
    <submittedName>
        <fullName evidence="4">Putative translation initiation factor 4H</fullName>
    </submittedName>
</protein>
<evidence type="ECO:0000256" key="1">
    <source>
        <dbReference type="ARBA" id="ARBA00022884"/>
    </source>
</evidence>
<name>F1CJ06_HOTJU</name>
<dbReference type="PANTHER" id="PTHR23236:SF11">
    <property type="entry name" value="EUKARYOTIC TRANSLATION INITIATION FACTOR 4H"/>
    <property type="match status" value="1"/>
</dbReference>
<dbReference type="EMBL" id="HQ288115">
    <property type="protein sequence ID" value="ADY39537.1"/>
    <property type="molecule type" value="mRNA"/>
</dbReference>
<sequence>MANRYGDHRYGNYFPRGQVSSSPPFKAYVGNLPQNCEEDDFENIFRNLNIREIRMIRDRETNRFKGFGFVEFEDLESFRAALELNGSHYGGKNIRVDIATRRRDRGGYSSRGDRRYE</sequence>
<keyword evidence="4" id="KW-0396">Initiation factor</keyword>
<evidence type="ECO:0000256" key="2">
    <source>
        <dbReference type="PROSITE-ProRule" id="PRU00176"/>
    </source>
</evidence>
<dbReference type="Pfam" id="PF00076">
    <property type="entry name" value="RRM_1"/>
    <property type="match status" value="1"/>
</dbReference>
<dbReference type="PROSITE" id="PS50102">
    <property type="entry name" value="RRM"/>
    <property type="match status" value="1"/>
</dbReference>
<dbReference type="InterPro" id="IPR000504">
    <property type="entry name" value="RRM_dom"/>
</dbReference>
<dbReference type="GO" id="GO:0003723">
    <property type="term" value="F:RNA binding"/>
    <property type="evidence" value="ECO:0007669"/>
    <property type="project" value="UniProtKB-UniRule"/>
</dbReference>
<evidence type="ECO:0000313" key="4">
    <source>
        <dbReference type="EMBL" id="ADY39537.1"/>
    </source>
</evidence>
<dbReference type="SMART" id="SM00360">
    <property type="entry name" value="RRM"/>
    <property type="match status" value="1"/>
</dbReference>
<dbReference type="InterPro" id="IPR035979">
    <property type="entry name" value="RBD_domain_sf"/>
</dbReference>
<dbReference type="InterPro" id="IPR012677">
    <property type="entry name" value="Nucleotide-bd_a/b_plait_sf"/>
</dbReference>
<accession>F1CJ06</accession>
<dbReference type="PANTHER" id="PTHR23236">
    <property type="entry name" value="EUKARYOTIC TRANSLATION INITIATION FACTOR 4B/4H"/>
    <property type="match status" value="1"/>
</dbReference>
<dbReference type="AlphaFoldDB" id="F1CJ06"/>
<dbReference type="Gene3D" id="3.30.70.330">
    <property type="match status" value="1"/>
</dbReference>
<evidence type="ECO:0000259" key="3">
    <source>
        <dbReference type="PROSITE" id="PS50102"/>
    </source>
</evidence>